<comment type="subcellular location">
    <subcellularLocation>
        <location evidence="1">Membrane</location>
        <topology evidence="1">Multi-pass membrane protein</topology>
    </subcellularLocation>
</comment>
<comment type="caution">
    <text evidence="7">The sequence shown here is derived from an EMBL/GenBank/DDBJ whole genome shotgun (WGS) entry which is preliminary data.</text>
</comment>
<evidence type="ECO:0000313" key="7">
    <source>
        <dbReference type="EMBL" id="GMH74475.1"/>
    </source>
</evidence>
<dbReference type="Proteomes" id="UP001162640">
    <property type="component" value="Unassembled WGS sequence"/>
</dbReference>
<dbReference type="AlphaFoldDB" id="A0A9W7AR41"/>
<reference evidence="8" key="1">
    <citation type="journal article" date="2023" name="Commun. Biol.">
        <title>Genome analysis of Parmales, the sister group of diatoms, reveals the evolutionary specialization of diatoms from phago-mixotrophs to photoautotrophs.</title>
        <authorList>
            <person name="Ban H."/>
            <person name="Sato S."/>
            <person name="Yoshikawa S."/>
            <person name="Yamada K."/>
            <person name="Nakamura Y."/>
            <person name="Ichinomiya M."/>
            <person name="Sato N."/>
            <person name="Blanc-Mathieu R."/>
            <person name="Endo H."/>
            <person name="Kuwata A."/>
            <person name="Ogata H."/>
        </authorList>
    </citation>
    <scope>NUCLEOTIDE SEQUENCE [LARGE SCALE GENOMIC DNA]</scope>
</reference>
<evidence type="ECO:0000256" key="1">
    <source>
        <dbReference type="ARBA" id="ARBA00004141"/>
    </source>
</evidence>
<gene>
    <name evidence="7" type="ORF">TL16_g06476</name>
</gene>
<dbReference type="InterPro" id="IPR018629">
    <property type="entry name" value="XK-rel"/>
</dbReference>
<feature type="transmembrane region" description="Helical" evidence="6">
    <location>
        <begin position="169"/>
        <end position="190"/>
    </location>
</feature>
<proteinExistence type="inferred from homology"/>
<protein>
    <submittedName>
        <fullName evidence="7">Uncharacterized protein</fullName>
    </submittedName>
</protein>
<evidence type="ECO:0000256" key="3">
    <source>
        <dbReference type="ARBA" id="ARBA00022692"/>
    </source>
</evidence>
<evidence type="ECO:0000256" key="4">
    <source>
        <dbReference type="ARBA" id="ARBA00022989"/>
    </source>
</evidence>
<evidence type="ECO:0000256" key="6">
    <source>
        <dbReference type="SAM" id="Phobius"/>
    </source>
</evidence>
<organism evidence="7 8">
    <name type="scientific">Triparma laevis f. inornata</name>
    <dbReference type="NCBI Taxonomy" id="1714386"/>
    <lineage>
        <taxon>Eukaryota</taxon>
        <taxon>Sar</taxon>
        <taxon>Stramenopiles</taxon>
        <taxon>Ochrophyta</taxon>
        <taxon>Bolidophyceae</taxon>
        <taxon>Parmales</taxon>
        <taxon>Triparmaceae</taxon>
        <taxon>Triparma</taxon>
    </lineage>
</organism>
<keyword evidence="3 6" id="KW-0812">Transmembrane</keyword>
<keyword evidence="4 6" id="KW-1133">Transmembrane helix</keyword>
<dbReference type="GO" id="GO:0005886">
    <property type="term" value="C:plasma membrane"/>
    <property type="evidence" value="ECO:0007669"/>
    <property type="project" value="UniProtKB-ARBA"/>
</dbReference>
<accession>A0A9W7AR41</accession>
<keyword evidence="5 6" id="KW-0472">Membrane</keyword>
<evidence type="ECO:0000256" key="5">
    <source>
        <dbReference type="ARBA" id="ARBA00023136"/>
    </source>
</evidence>
<name>A0A9W7AR41_9STRA</name>
<evidence type="ECO:0000256" key="2">
    <source>
        <dbReference type="ARBA" id="ARBA00008789"/>
    </source>
</evidence>
<sequence>MTALGWREVLIFYQRQVGALVLMSIRLAIDGKKYAAVRLFGGALFSTFDLIADIYMIWTYYSTGENGFAIASLISLLSNIIIQLWFVFLQNRKQTRRRLFQEIMYVLTFTKPGVDSYHVMIGAEYEVGAFVDPKSEMMVVKMSELFTEAIPGALIQAYAFLVRSNQSNAAIFSLIVSVFTSSFTASGISFDFDLDKNLRRFELNFYGYGPDGAKKKVKISLFLAYKLLRIDFTY</sequence>
<comment type="similarity">
    <text evidence="2">Belongs to the XK family.</text>
</comment>
<dbReference type="EMBL" id="BLQM01000196">
    <property type="protein sequence ID" value="GMH74475.1"/>
    <property type="molecule type" value="Genomic_DNA"/>
</dbReference>
<feature type="transmembrane region" description="Helical" evidence="6">
    <location>
        <begin position="36"/>
        <end position="61"/>
    </location>
</feature>
<feature type="transmembrane region" description="Helical" evidence="6">
    <location>
        <begin position="67"/>
        <end position="89"/>
    </location>
</feature>
<evidence type="ECO:0000313" key="8">
    <source>
        <dbReference type="Proteomes" id="UP001162640"/>
    </source>
</evidence>
<dbReference type="Pfam" id="PF09815">
    <property type="entry name" value="XK-related"/>
    <property type="match status" value="1"/>
</dbReference>